<protein>
    <recommendedName>
        <fullName evidence="1">Antitoxin SocA-like Panacea domain-containing protein</fullName>
    </recommendedName>
</protein>
<proteinExistence type="predicted"/>
<sequence>MACDDSNTGGLSGAGVPPSYIANAILARSFRDGVPVTPMKLQKLLFFVCCMYQRNTGRRLVSERFQAWRYGPVCPSVYVEFKGFRSGRITRYAQDALGKSYVIDEGSSPALRSVLDVVWDRMKGYDAVYLSRVTHLPGSAWSKANDGGHLYVDEVDMTDDTTFDHLLTGAPHGR</sequence>
<gene>
    <name evidence="2" type="ORF">PSRA_0814</name>
</gene>
<dbReference type="Pfam" id="PF13274">
    <property type="entry name" value="SocA_Panacea"/>
    <property type="match status" value="1"/>
</dbReference>
<evidence type="ECO:0000313" key="3">
    <source>
        <dbReference type="Proteomes" id="UP000216725"/>
    </source>
</evidence>
<keyword evidence="3" id="KW-1185">Reference proteome</keyword>
<dbReference type="InterPro" id="IPR025272">
    <property type="entry name" value="SocA_Panacea"/>
</dbReference>
<accession>A0A261EXZ6</accession>
<dbReference type="AlphaFoldDB" id="A0A261EXZ6"/>
<dbReference type="OrthoDB" id="9799173at2"/>
<evidence type="ECO:0000259" key="1">
    <source>
        <dbReference type="Pfam" id="PF13274"/>
    </source>
</evidence>
<dbReference type="Proteomes" id="UP000216725">
    <property type="component" value="Unassembled WGS sequence"/>
</dbReference>
<name>A0A261EXZ6_9BIFI</name>
<feature type="domain" description="Antitoxin SocA-like Panacea" evidence="1">
    <location>
        <begin position="41"/>
        <end position="141"/>
    </location>
</feature>
<comment type="caution">
    <text evidence="2">The sequence shown here is derived from an EMBL/GenBank/DDBJ whole genome shotgun (WGS) entry which is preliminary data.</text>
</comment>
<organism evidence="2 3">
    <name type="scientific">Pseudoscardovia radai</name>
    <dbReference type="NCBI Taxonomy" id="987066"/>
    <lineage>
        <taxon>Bacteria</taxon>
        <taxon>Bacillati</taxon>
        <taxon>Actinomycetota</taxon>
        <taxon>Actinomycetes</taxon>
        <taxon>Bifidobacteriales</taxon>
        <taxon>Bifidobacteriaceae</taxon>
        <taxon>Pseudoscardovia</taxon>
    </lineage>
</organism>
<dbReference type="RefSeq" id="WP_094660643.1">
    <property type="nucleotide sequence ID" value="NZ_MWWR01000006.1"/>
</dbReference>
<dbReference type="EMBL" id="MWWR01000006">
    <property type="protein sequence ID" value="OZG51734.1"/>
    <property type="molecule type" value="Genomic_DNA"/>
</dbReference>
<evidence type="ECO:0000313" key="2">
    <source>
        <dbReference type="EMBL" id="OZG51734.1"/>
    </source>
</evidence>
<reference evidence="2 3" key="1">
    <citation type="journal article" date="2017" name="BMC Genomics">
        <title>Comparative genomic and phylogenomic analyses of the Bifidobacteriaceae family.</title>
        <authorList>
            <person name="Lugli G.A."/>
            <person name="Milani C."/>
            <person name="Turroni F."/>
            <person name="Duranti S."/>
            <person name="Mancabelli L."/>
            <person name="Mangifesta M."/>
            <person name="Ferrario C."/>
            <person name="Modesto M."/>
            <person name="Mattarelli P."/>
            <person name="Jiri K."/>
            <person name="van Sinderen D."/>
            <person name="Ventura M."/>
        </authorList>
    </citation>
    <scope>NUCLEOTIDE SEQUENCE [LARGE SCALE GENOMIC DNA]</scope>
    <source>
        <strain evidence="2 3">DSM 24742</strain>
    </source>
</reference>